<organism evidence="5 6">
    <name type="scientific">Beutenbergia cavernae (strain ATCC BAA-8 / DSM 12333 / CCUG 43141 / JCM 11478 / NBRC 16432 / NCIMB 13614 / HKI 0122)</name>
    <dbReference type="NCBI Taxonomy" id="471853"/>
    <lineage>
        <taxon>Bacteria</taxon>
        <taxon>Bacillati</taxon>
        <taxon>Actinomycetota</taxon>
        <taxon>Actinomycetes</taxon>
        <taxon>Micrococcales</taxon>
        <taxon>Beutenbergiaceae</taxon>
        <taxon>Beutenbergia</taxon>
    </lineage>
</organism>
<dbReference type="SUPFAM" id="SSF47413">
    <property type="entry name" value="lambda repressor-like DNA-binding domains"/>
    <property type="match status" value="1"/>
</dbReference>
<dbReference type="Gene3D" id="1.10.260.40">
    <property type="entry name" value="lambda repressor-like DNA-binding domains"/>
    <property type="match status" value="1"/>
</dbReference>
<dbReference type="Gene3D" id="3.40.50.2300">
    <property type="match status" value="2"/>
</dbReference>
<dbReference type="Pfam" id="PF00356">
    <property type="entry name" value="LacI"/>
    <property type="match status" value="1"/>
</dbReference>
<proteinExistence type="predicted"/>
<dbReference type="InterPro" id="IPR046335">
    <property type="entry name" value="LacI/GalR-like_sensor"/>
</dbReference>
<dbReference type="AlphaFoldDB" id="C5BWB5"/>
<dbReference type="EMBL" id="CP001618">
    <property type="protein sequence ID" value="ACQ78573.1"/>
    <property type="molecule type" value="Genomic_DNA"/>
</dbReference>
<keyword evidence="2" id="KW-0238">DNA-binding</keyword>
<dbReference type="KEGG" id="bcv:Bcav_0309"/>
<dbReference type="Pfam" id="PF13377">
    <property type="entry name" value="Peripla_BP_3"/>
    <property type="match status" value="1"/>
</dbReference>
<reference evidence="5 6" key="1">
    <citation type="journal article" date="2009" name="Stand. Genomic Sci.">
        <title>Complete genome sequence of Beutenbergia cavernae type strain (HKI 0122).</title>
        <authorList>
            <person name="Land M."/>
            <person name="Pukall R."/>
            <person name="Abt B."/>
            <person name="Goker M."/>
            <person name="Rohde M."/>
            <person name="Glavina Del Rio T."/>
            <person name="Tice H."/>
            <person name="Copeland A."/>
            <person name="Cheng J.F."/>
            <person name="Lucas S."/>
            <person name="Chen F."/>
            <person name="Nolan M."/>
            <person name="Bruce D."/>
            <person name="Goodwin L."/>
            <person name="Pitluck S."/>
            <person name="Ivanova N."/>
            <person name="Mavromatis K."/>
            <person name="Ovchinnikova G."/>
            <person name="Pati A."/>
            <person name="Chen A."/>
            <person name="Palaniappan K."/>
            <person name="Hauser L."/>
            <person name="Chang Y.J."/>
            <person name="Jefferies C.C."/>
            <person name="Saunders E."/>
            <person name="Brettin T."/>
            <person name="Detter J.C."/>
            <person name="Han C."/>
            <person name="Chain P."/>
            <person name="Bristow J."/>
            <person name="Eisen J.A."/>
            <person name="Markowitz V."/>
            <person name="Hugenholtz P."/>
            <person name="Kyrpides N.C."/>
            <person name="Klenk H.P."/>
            <person name="Lapidus A."/>
        </authorList>
    </citation>
    <scope>NUCLEOTIDE SEQUENCE [LARGE SCALE GENOMIC DNA]</scope>
    <source>
        <strain evidence="6">ATCC BAA-8 / DSM 12333 / NBRC 16432</strain>
    </source>
</reference>
<dbReference type="OrthoDB" id="37081at2"/>
<evidence type="ECO:0000256" key="1">
    <source>
        <dbReference type="ARBA" id="ARBA00023015"/>
    </source>
</evidence>
<keyword evidence="3" id="KW-0804">Transcription</keyword>
<dbReference type="CDD" id="cd01392">
    <property type="entry name" value="HTH_LacI"/>
    <property type="match status" value="1"/>
</dbReference>
<dbReference type="GO" id="GO:0000976">
    <property type="term" value="F:transcription cis-regulatory region binding"/>
    <property type="evidence" value="ECO:0007669"/>
    <property type="project" value="TreeGrafter"/>
</dbReference>
<dbReference type="SMART" id="SM00354">
    <property type="entry name" value="HTH_LACI"/>
    <property type="match status" value="1"/>
</dbReference>
<dbReference type="Proteomes" id="UP000007962">
    <property type="component" value="Chromosome"/>
</dbReference>
<evidence type="ECO:0000256" key="3">
    <source>
        <dbReference type="ARBA" id="ARBA00023163"/>
    </source>
</evidence>
<dbReference type="PANTHER" id="PTHR30146">
    <property type="entry name" value="LACI-RELATED TRANSCRIPTIONAL REPRESSOR"/>
    <property type="match status" value="1"/>
</dbReference>
<dbReference type="GO" id="GO:0003700">
    <property type="term" value="F:DNA-binding transcription factor activity"/>
    <property type="evidence" value="ECO:0007669"/>
    <property type="project" value="TreeGrafter"/>
</dbReference>
<evidence type="ECO:0000313" key="6">
    <source>
        <dbReference type="Proteomes" id="UP000007962"/>
    </source>
</evidence>
<dbReference type="InterPro" id="IPR010982">
    <property type="entry name" value="Lambda_DNA-bd_dom_sf"/>
</dbReference>
<dbReference type="eggNOG" id="COG1609">
    <property type="taxonomic scope" value="Bacteria"/>
</dbReference>
<dbReference type="PROSITE" id="PS50932">
    <property type="entry name" value="HTH_LACI_2"/>
    <property type="match status" value="1"/>
</dbReference>
<dbReference type="PANTHER" id="PTHR30146:SF153">
    <property type="entry name" value="LACTOSE OPERON REPRESSOR"/>
    <property type="match status" value="1"/>
</dbReference>
<evidence type="ECO:0000259" key="4">
    <source>
        <dbReference type="PROSITE" id="PS50932"/>
    </source>
</evidence>
<accession>C5BWB5</accession>
<keyword evidence="6" id="KW-1185">Reference proteome</keyword>
<dbReference type="HOGENOM" id="CLU_037628_6_1_11"/>
<gene>
    <name evidence="5" type="ordered locus">Bcav_0309</name>
</gene>
<dbReference type="CDD" id="cd06285">
    <property type="entry name" value="PBP1_LacI-like"/>
    <property type="match status" value="1"/>
</dbReference>
<evidence type="ECO:0000313" key="5">
    <source>
        <dbReference type="EMBL" id="ACQ78573.1"/>
    </source>
</evidence>
<evidence type="ECO:0000256" key="2">
    <source>
        <dbReference type="ARBA" id="ARBA00023125"/>
    </source>
</evidence>
<name>C5BWB5_BEUC1</name>
<dbReference type="PROSITE" id="PS00356">
    <property type="entry name" value="HTH_LACI_1"/>
    <property type="match status" value="1"/>
</dbReference>
<dbReference type="RefSeq" id="WP_012725353.1">
    <property type="nucleotide sequence ID" value="NC_012669.1"/>
</dbReference>
<feature type="domain" description="HTH lacI-type" evidence="4">
    <location>
        <begin position="3"/>
        <end position="57"/>
    </location>
</feature>
<sequence>MAVTIYEIARRAGVGVSTVSRYLNSSGYVGADAARRIAAVVEETGYVSSRAASSLTTKRSGAIGFVTSSLLNPFAAELAHAMAAEAASEGFSVLSAVTDGDDDRLVHVLRDLRSHRVDGVIVTPPETPAVREELARTVASGVPVTTIGMAIPDAAHDEVSTDTYGGALDAVRHLLEQGHRAIAVVAGPDPERVAASRFRAYRDALDAAGLAVRAELVPATALDREGGAEAAARLFALDAPPTAVFAANDLAALGVLQAAHEAGLRVPDDLSVVGFDDIAMASHATPPLTTVRQPKTAMGVRAVRLLLDRIAEPEREPRSERLECELVVRASVAPPRRGREGAATDL</sequence>
<dbReference type="STRING" id="471853.Bcav_0309"/>
<dbReference type="SUPFAM" id="SSF53822">
    <property type="entry name" value="Periplasmic binding protein-like I"/>
    <property type="match status" value="1"/>
</dbReference>
<keyword evidence="1" id="KW-0805">Transcription regulation</keyword>
<dbReference type="InterPro" id="IPR028082">
    <property type="entry name" value="Peripla_BP_I"/>
</dbReference>
<dbReference type="InterPro" id="IPR000843">
    <property type="entry name" value="HTH_LacI"/>
</dbReference>
<protein>
    <submittedName>
        <fullName evidence="5">Transcriptional regulator, LacI family</fullName>
    </submittedName>
</protein>